<dbReference type="GeneID" id="63752613"/>
<dbReference type="STRING" id="1073089.A0A1L9R470"/>
<evidence type="ECO:0000313" key="10">
    <source>
        <dbReference type="EMBL" id="OJJ29719.1"/>
    </source>
</evidence>
<dbReference type="RefSeq" id="XP_040683396.1">
    <property type="nucleotide sequence ID" value="XM_040836765.1"/>
</dbReference>
<dbReference type="OrthoDB" id="537032at2759"/>
<feature type="domain" description="TLC" evidence="9">
    <location>
        <begin position="141"/>
        <end position="381"/>
    </location>
</feature>
<keyword evidence="4 8" id="KW-1133">Transmembrane helix</keyword>
<feature type="transmembrane region" description="Helical" evidence="8">
    <location>
        <begin position="350"/>
        <end position="373"/>
    </location>
</feature>
<evidence type="ECO:0000256" key="7">
    <source>
        <dbReference type="SAM" id="MobiDB-lite"/>
    </source>
</evidence>
<dbReference type="SMART" id="SM00724">
    <property type="entry name" value="TLC"/>
    <property type="match status" value="1"/>
</dbReference>
<dbReference type="AlphaFoldDB" id="A0A1L9R470"/>
<dbReference type="PANTHER" id="PTHR12560:SF0">
    <property type="entry name" value="LD18904P"/>
    <property type="match status" value="1"/>
</dbReference>
<name>A0A1L9R470_ASPWE</name>
<feature type="compositionally biased region" description="Polar residues" evidence="7">
    <location>
        <begin position="16"/>
        <end position="30"/>
    </location>
</feature>
<reference evidence="11" key="1">
    <citation type="journal article" date="2017" name="Genome Biol.">
        <title>Comparative genomics reveals high biological diversity and specific adaptations in the industrially and medically important fungal genus Aspergillus.</title>
        <authorList>
            <person name="de Vries R.P."/>
            <person name="Riley R."/>
            <person name="Wiebenga A."/>
            <person name="Aguilar-Osorio G."/>
            <person name="Amillis S."/>
            <person name="Uchima C.A."/>
            <person name="Anderluh G."/>
            <person name="Asadollahi M."/>
            <person name="Askin M."/>
            <person name="Barry K."/>
            <person name="Battaglia E."/>
            <person name="Bayram O."/>
            <person name="Benocci T."/>
            <person name="Braus-Stromeyer S.A."/>
            <person name="Caldana C."/>
            <person name="Canovas D."/>
            <person name="Cerqueira G.C."/>
            <person name="Chen F."/>
            <person name="Chen W."/>
            <person name="Choi C."/>
            <person name="Clum A."/>
            <person name="Dos Santos R.A."/>
            <person name="Damasio A.R."/>
            <person name="Diallinas G."/>
            <person name="Emri T."/>
            <person name="Fekete E."/>
            <person name="Flipphi M."/>
            <person name="Freyberg S."/>
            <person name="Gallo A."/>
            <person name="Gournas C."/>
            <person name="Habgood R."/>
            <person name="Hainaut M."/>
            <person name="Harispe M.L."/>
            <person name="Henrissat B."/>
            <person name="Hilden K.S."/>
            <person name="Hope R."/>
            <person name="Hossain A."/>
            <person name="Karabika E."/>
            <person name="Karaffa L."/>
            <person name="Karanyi Z."/>
            <person name="Krasevec N."/>
            <person name="Kuo A."/>
            <person name="Kusch H."/>
            <person name="LaButti K."/>
            <person name="Lagendijk E.L."/>
            <person name="Lapidus A."/>
            <person name="Levasseur A."/>
            <person name="Lindquist E."/>
            <person name="Lipzen A."/>
            <person name="Logrieco A.F."/>
            <person name="MacCabe A."/>
            <person name="Maekelae M.R."/>
            <person name="Malavazi I."/>
            <person name="Melin P."/>
            <person name="Meyer V."/>
            <person name="Mielnichuk N."/>
            <person name="Miskei M."/>
            <person name="Molnar A.P."/>
            <person name="Mule G."/>
            <person name="Ngan C.Y."/>
            <person name="Orejas M."/>
            <person name="Orosz E."/>
            <person name="Ouedraogo J.P."/>
            <person name="Overkamp K.M."/>
            <person name="Park H.-S."/>
            <person name="Perrone G."/>
            <person name="Piumi F."/>
            <person name="Punt P.J."/>
            <person name="Ram A.F."/>
            <person name="Ramon A."/>
            <person name="Rauscher S."/>
            <person name="Record E."/>
            <person name="Riano-Pachon D.M."/>
            <person name="Robert V."/>
            <person name="Roehrig J."/>
            <person name="Ruller R."/>
            <person name="Salamov A."/>
            <person name="Salih N.S."/>
            <person name="Samson R.A."/>
            <person name="Sandor E."/>
            <person name="Sanguinetti M."/>
            <person name="Schuetze T."/>
            <person name="Sepcic K."/>
            <person name="Shelest E."/>
            <person name="Sherlock G."/>
            <person name="Sophianopoulou V."/>
            <person name="Squina F.M."/>
            <person name="Sun H."/>
            <person name="Susca A."/>
            <person name="Todd R.B."/>
            <person name="Tsang A."/>
            <person name="Unkles S.E."/>
            <person name="van de Wiele N."/>
            <person name="van Rossen-Uffink D."/>
            <person name="Oliveira J.V."/>
            <person name="Vesth T.C."/>
            <person name="Visser J."/>
            <person name="Yu J.-H."/>
            <person name="Zhou M."/>
            <person name="Andersen M.R."/>
            <person name="Archer D.B."/>
            <person name="Baker S.E."/>
            <person name="Benoit I."/>
            <person name="Brakhage A.A."/>
            <person name="Braus G.H."/>
            <person name="Fischer R."/>
            <person name="Frisvad J.C."/>
            <person name="Goldman G.H."/>
            <person name="Houbraken J."/>
            <person name="Oakley B."/>
            <person name="Pocsi I."/>
            <person name="Scazzocchio C."/>
            <person name="Seiboth B."/>
            <person name="vanKuyk P.A."/>
            <person name="Wortman J."/>
            <person name="Dyer P.S."/>
            <person name="Grigoriev I.V."/>
        </authorList>
    </citation>
    <scope>NUCLEOTIDE SEQUENCE [LARGE SCALE GENOMIC DNA]</scope>
    <source>
        <strain evidence="11">DTO 134E9</strain>
    </source>
</reference>
<dbReference type="PROSITE" id="PS50922">
    <property type="entry name" value="TLC"/>
    <property type="match status" value="1"/>
</dbReference>
<evidence type="ECO:0000256" key="5">
    <source>
        <dbReference type="ARBA" id="ARBA00023136"/>
    </source>
</evidence>
<organism evidence="10 11">
    <name type="scientific">Aspergillus wentii DTO 134E9</name>
    <dbReference type="NCBI Taxonomy" id="1073089"/>
    <lineage>
        <taxon>Eukaryota</taxon>
        <taxon>Fungi</taxon>
        <taxon>Dikarya</taxon>
        <taxon>Ascomycota</taxon>
        <taxon>Pezizomycotina</taxon>
        <taxon>Eurotiomycetes</taxon>
        <taxon>Eurotiomycetidae</taxon>
        <taxon>Eurotiales</taxon>
        <taxon>Aspergillaceae</taxon>
        <taxon>Aspergillus</taxon>
        <taxon>Aspergillus subgen. Cremei</taxon>
    </lineage>
</organism>
<feature type="region of interest" description="Disordered" evidence="7">
    <location>
        <begin position="1"/>
        <end position="30"/>
    </location>
</feature>
<evidence type="ECO:0000313" key="11">
    <source>
        <dbReference type="Proteomes" id="UP000184383"/>
    </source>
</evidence>
<feature type="transmembrane region" description="Helical" evidence="8">
    <location>
        <begin position="59"/>
        <end position="76"/>
    </location>
</feature>
<evidence type="ECO:0000256" key="1">
    <source>
        <dbReference type="ARBA" id="ARBA00004141"/>
    </source>
</evidence>
<dbReference type="InterPro" id="IPR006634">
    <property type="entry name" value="TLC-dom"/>
</dbReference>
<feature type="transmembrane region" description="Helical" evidence="8">
    <location>
        <begin position="109"/>
        <end position="132"/>
    </location>
</feature>
<dbReference type="GO" id="GO:0046513">
    <property type="term" value="P:ceramide biosynthetic process"/>
    <property type="evidence" value="ECO:0007669"/>
    <property type="project" value="InterPro"/>
</dbReference>
<dbReference type="GO" id="GO:0050291">
    <property type="term" value="F:sphingosine N-acyltransferase activity"/>
    <property type="evidence" value="ECO:0007669"/>
    <property type="project" value="InterPro"/>
</dbReference>
<feature type="transmembrane region" description="Helical" evidence="8">
    <location>
        <begin position="223"/>
        <end position="240"/>
    </location>
</feature>
<evidence type="ECO:0000256" key="4">
    <source>
        <dbReference type="ARBA" id="ARBA00022989"/>
    </source>
</evidence>
<dbReference type="InterPro" id="IPR016439">
    <property type="entry name" value="Lag1/Lac1-like"/>
</dbReference>
<evidence type="ECO:0000256" key="3">
    <source>
        <dbReference type="ARBA" id="ARBA00022692"/>
    </source>
</evidence>
<evidence type="ECO:0000256" key="6">
    <source>
        <dbReference type="PROSITE-ProRule" id="PRU00205"/>
    </source>
</evidence>
<protein>
    <recommendedName>
        <fullName evidence="9">TLC domain-containing protein</fullName>
    </recommendedName>
</protein>
<dbReference type="VEuPathDB" id="FungiDB:ASPWEDRAFT_46464"/>
<keyword evidence="5 6" id="KW-0472">Membrane</keyword>
<keyword evidence="3 6" id="KW-0812">Transmembrane</keyword>
<proteinExistence type="inferred from homology"/>
<dbReference type="PANTHER" id="PTHR12560">
    <property type="entry name" value="LONGEVITY ASSURANCE FACTOR 1 LAG1"/>
    <property type="match status" value="1"/>
</dbReference>
<gene>
    <name evidence="10" type="ORF">ASPWEDRAFT_46464</name>
</gene>
<dbReference type="Proteomes" id="UP000184383">
    <property type="component" value="Unassembled WGS sequence"/>
</dbReference>
<feature type="region of interest" description="Disordered" evidence="7">
    <location>
        <begin position="427"/>
        <end position="447"/>
    </location>
</feature>
<evidence type="ECO:0000256" key="2">
    <source>
        <dbReference type="ARBA" id="ARBA00009808"/>
    </source>
</evidence>
<keyword evidence="11" id="KW-1185">Reference proteome</keyword>
<feature type="transmembrane region" description="Helical" evidence="8">
    <location>
        <begin position="153"/>
        <end position="174"/>
    </location>
</feature>
<dbReference type="EMBL" id="KV878218">
    <property type="protein sequence ID" value="OJJ29719.1"/>
    <property type="molecule type" value="Genomic_DNA"/>
</dbReference>
<accession>A0A1L9R470</accession>
<sequence>MGEPTPDITVMDHQKTNISTERATPSSDMGASSKTIVRKVKKDANLLTRLTRWLLNNQIGLSFNLIALLFLTHISMPKARPFTAKFFTLSHYNPNTGKYALGHGDGLFMIFWVTFLTGLRAAFMEYILAPLAKRLGVAKKKDATRFAEQGWMLIYYSVFWPLGMYIYCKSPYFLDMQQLWTDWPQRELDGLMKGYMLGQWAFWYHQVLVINVEDRRKDHWQMLSHHLVTIALICASYAYHQTRVGNLILVTMDVVDLIFPLAKCLKYLGYTTVCDILFGMFVALWLVSRHVFYMMTCWSVYSDFPKEVPPSCYHGTADNLQGPFPVPDGWSHLLEPFRDPAGTVCLNNNIMYGFLTCLLTLEVMMIMWSFFIIRVAVRVLKGYGAEDIRSDDEEENEEEAVEYEEVEALEEEVGVEDIDLKGWERRTAGKRAASSSGVSSSLPRNRDRKELLNRIGCEKQIS</sequence>
<feature type="transmembrane region" description="Helical" evidence="8">
    <location>
        <begin position="277"/>
        <end position="301"/>
    </location>
</feature>
<comment type="subcellular location">
    <subcellularLocation>
        <location evidence="1">Membrane</location>
        <topology evidence="1">Multi-pass membrane protein</topology>
    </subcellularLocation>
</comment>
<evidence type="ECO:0000256" key="8">
    <source>
        <dbReference type="SAM" id="Phobius"/>
    </source>
</evidence>
<comment type="similarity">
    <text evidence="2">Belongs to the sphingosine N-acyltransferase family.</text>
</comment>
<evidence type="ECO:0000259" key="9">
    <source>
        <dbReference type="PROSITE" id="PS50922"/>
    </source>
</evidence>
<dbReference type="Pfam" id="PF03798">
    <property type="entry name" value="TRAM_LAG1_CLN8"/>
    <property type="match status" value="1"/>
</dbReference>
<dbReference type="GO" id="GO:0016020">
    <property type="term" value="C:membrane"/>
    <property type="evidence" value="ECO:0007669"/>
    <property type="project" value="UniProtKB-SubCell"/>
</dbReference>